<dbReference type="EMBL" id="CP026652">
    <property type="protein sequence ID" value="AVH59979.1"/>
    <property type="molecule type" value="Genomic_DNA"/>
</dbReference>
<accession>A0ABM6SZ38</accession>
<sequence>MATPLSDERTPLALVTDTPEKVDPAASWVVEKRPRPAWMMSGIQLRQWAMYAKDNTVDAVVFHATHSPYYLGWSLRGYRRLCLRWWEARHDDYRQQIATAKLMLRQAKEQPRGAARAADESKARALLEVRRAEFKAHKKRHWIRTGISGLIIVGGSMAAFTQGSWWMQVLLALAVIFTGVYFGRPDAPTVAPIQAPTRTSHLGEETMRRVLVEAGVVPEKRATEIRGVGLPHTDGPGIAYAVDLPSGIPASAALGKETQKKIASALAVHLDWIDLDVDRSPGSSESRLTVWVSNGDPFAVVRRSPLLDHKGQLNTFRDGIPASFGKRGNPIILRIRDTSILVAGATRRGKGMFLANILIGVMKDPWVNVRIFDGKGTAEHNPYAPTLATFVKRNPERLAIITRAIVAELDRRSDLLDEHGYEKIDDDNYDEVMELLGGREVFICDELATYTPKGTSPYDEEITENLSQIAAVGAALGVLLISVTQVPEVSVIRGRLRQNHIGRAAMNTESGTASNTILGDGMTGQGYDASKIPIDQPGRFWLATPETGVIEGRSYLVTPDDKKRVAAEGYEIRKAASRLPGQWRDPIEEHLQQVTGVSSAAGGEGGKGRIVHFDFLTWLEDLALSTGRGNVTNLEVFTSLVDMSPEYARRDGETDEGWTARVGKLVRDLIAATGAELRVKRVPVDDGKRSQGYLLDDVTKARKSRK</sequence>
<dbReference type="PROSITE" id="PS50901">
    <property type="entry name" value="FTSK"/>
    <property type="match status" value="1"/>
</dbReference>
<keyword evidence="7" id="KW-1185">Reference proteome</keyword>
<evidence type="ECO:0000313" key="7">
    <source>
        <dbReference type="Proteomes" id="UP000238413"/>
    </source>
</evidence>
<dbReference type="PANTHER" id="PTHR22683:SF41">
    <property type="entry name" value="DNA TRANSLOCASE FTSK"/>
    <property type="match status" value="1"/>
</dbReference>
<organism evidence="6 7">
    <name type="scientific">Streptomyces dengpaensis</name>
    <dbReference type="NCBI Taxonomy" id="2049881"/>
    <lineage>
        <taxon>Bacteria</taxon>
        <taxon>Bacillati</taxon>
        <taxon>Actinomycetota</taxon>
        <taxon>Actinomycetes</taxon>
        <taxon>Kitasatosporales</taxon>
        <taxon>Streptomycetaceae</taxon>
        <taxon>Streptomyces</taxon>
    </lineage>
</organism>
<keyword evidence="1 3" id="KW-0547">Nucleotide-binding</keyword>
<evidence type="ECO:0000259" key="5">
    <source>
        <dbReference type="PROSITE" id="PS50901"/>
    </source>
</evidence>
<dbReference type="SUPFAM" id="SSF52540">
    <property type="entry name" value="P-loop containing nucleoside triphosphate hydrolases"/>
    <property type="match status" value="1"/>
</dbReference>
<reference evidence="6 7" key="1">
    <citation type="submission" date="2018-02" db="EMBL/GenBank/DDBJ databases">
        <title>Complete genome sequence of Streptomyces dengpaensis, the producer of angucyclines.</title>
        <authorList>
            <person name="Yumei L."/>
        </authorList>
    </citation>
    <scope>NUCLEOTIDE SEQUENCE [LARGE SCALE GENOMIC DNA]</scope>
    <source>
        <strain evidence="6 7">XZHG99</strain>
    </source>
</reference>
<keyword evidence="4" id="KW-0472">Membrane</keyword>
<evidence type="ECO:0000313" key="6">
    <source>
        <dbReference type="EMBL" id="AVH59979.1"/>
    </source>
</evidence>
<keyword evidence="4" id="KW-0812">Transmembrane</keyword>
<evidence type="ECO:0000256" key="2">
    <source>
        <dbReference type="ARBA" id="ARBA00022840"/>
    </source>
</evidence>
<feature type="domain" description="FtsK" evidence="5">
    <location>
        <begin position="328"/>
        <end position="515"/>
    </location>
</feature>
<feature type="transmembrane region" description="Helical" evidence="4">
    <location>
        <begin position="141"/>
        <end position="159"/>
    </location>
</feature>
<dbReference type="PANTHER" id="PTHR22683">
    <property type="entry name" value="SPORULATION PROTEIN RELATED"/>
    <property type="match status" value="1"/>
</dbReference>
<dbReference type="Pfam" id="PF01580">
    <property type="entry name" value="FtsK_SpoIIIE"/>
    <property type="match status" value="1"/>
</dbReference>
<dbReference type="InterPro" id="IPR002543">
    <property type="entry name" value="FtsK_dom"/>
</dbReference>
<dbReference type="Proteomes" id="UP000238413">
    <property type="component" value="Chromosome"/>
</dbReference>
<keyword evidence="4" id="KW-1133">Transmembrane helix</keyword>
<evidence type="ECO:0000256" key="4">
    <source>
        <dbReference type="SAM" id="Phobius"/>
    </source>
</evidence>
<feature type="binding site" evidence="3">
    <location>
        <begin position="344"/>
        <end position="351"/>
    </location>
    <ligand>
        <name>ATP</name>
        <dbReference type="ChEBI" id="CHEBI:30616"/>
    </ligand>
</feature>
<dbReference type="InterPro" id="IPR027417">
    <property type="entry name" value="P-loop_NTPase"/>
</dbReference>
<dbReference type="InterPro" id="IPR050206">
    <property type="entry name" value="FtsK/SpoIIIE/SftA"/>
</dbReference>
<name>A0ABM6SZ38_9ACTN</name>
<protein>
    <recommendedName>
        <fullName evidence="5">FtsK domain-containing protein</fullName>
    </recommendedName>
</protein>
<evidence type="ECO:0000256" key="1">
    <source>
        <dbReference type="ARBA" id="ARBA00022741"/>
    </source>
</evidence>
<dbReference type="Gene3D" id="3.40.50.300">
    <property type="entry name" value="P-loop containing nucleotide triphosphate hydrolases"/>
    <property type="match status" value="1"/>
</dbReference>
<keyword evidence="2 3" id="KW-0067">ATP-binding</keyword>
<proteinExistence type="predicted"/>
<evidence type="ECO:0000256" key="3">
    <source>
        <dbReference type="PROSITE-ProRule" id="PRU00289"/>
    </source>
</evidence>
<gene>
    <name evidence="6" type="ORF">C4B68_34070</name>
</gene>
<dbReference type="RefSeq" id="WP_099500359.1">
    <property type="nucleotide sequence ID" value="NZ_CP026652.1"/>
</dbReference>